<feature type="domain" description="C2H2-type" evidence="6">
    <location>
        <begin position="161"/>
        <end position="189"/>
    </location>
</feature>
<keyword evidence="3" id="KW-0862">Zinc</keyword>
<keyword evidence="1" id="KW-0479">Metal-binding</keyword>
<dbReference type="InterPro" id="IPR036236">
    <property type="entry name" value="Znf_C2H2_sf"/>
</dbReference>
<feature type="domain" description="C2H2-type" evidence="6">
    <location>
        <begin position="132"/>
        <end position="160"/>
    </location>
</feature>
<dbReference type="Proteomes" id="UP000694941">
    <property type="component" value="Unplaced"/>
</dbReference>
<gene>
    <name evidence="8" type="primary">LOC111089498</name>
</gene>
<evidence type="ECO:0000256" key="4">
    <source>
        <dbReference type="PROSITE-ProRule" id="PRU00042"/>
    </source>
</evidence>
<reference evidence="8" key="1">
    <citation type="submission" date="2025-08" db="UniProtKB">
        <authorList>
            <consortium name="RefSeq"/>
        </authorList>
    </citation>
    <scope>IDENTIFICATION</scope>
    <source>
        <tissue evidence="8">Muscle</tissue>
    </source>
</reference>
<protein>
    <submittedName>
        <fullName evidence="8">Gastrula zinc finger protein XlCGF67.1-like</fullName>
    </submittedName>
</protein>
<feature type="domain" description="C2H2-type" evidence="6">
    <location>
        <begin position="104"/>
        <end position="131"/>
    </location>
</feature>
<sequence length="194" mass="21752">MNTVDYSAGHKVLVDRPAPKEPGQFSGRVHDEGYERRALPLAVSSLHANRDDNKSNVSSERGKINRSNKLLEGRSLPCPVCGKIFVAMKNLESHMKSHTKHRPYQCSDCGRSFSLPNTLVCHTRVHTKERPYACSLCLKSFTQASTLKSHVIYKHTKQFPHKCDTCGRGFISPGQKMEHVTRLHGPEASVDTQQ</sequence>
<accession>A0ABM1TPM4</accession>
<dbReference type="PROSITE" id="PS00028">
    <property type="entry name" value="ZINC_FINGER_C2H2_1"/>
    <property type="match status" value="4"/>
</dbReference>
<dbReference type="Pfam" id="PF00096">
    <property type="entry name" value="zf-C2H2"/>
    <property type="match status" value="3"/>
</dbReference>
<dbReference type="PROSITE" id="PS50157">
    <property type="entry name" value="ZINC_FINGER_C2H2_2"/>
    <property type="match status" value="4"/>
</dbReference>
<evidence type="ECO:0000256" key="5">
    <source>
        <dbReference type="SAM" id="MobiDB-lite"/>
    </source>
</evidence>
<dbReference type="SMART" id="SM00355">
    <property type="entry name" value="ZnF_C2H2"/>
    <property type="match status" value="4"/>
</dbReference>
<dbReference type="InterPro" id="IPR013087">
    <property type="entry name" value="Znf_C2H2_type"/>
</dbReference>
<evidence type="ECO:0000256" key="1">
    <source>
        <dbReference type="ARBA" id="ARBA00022723"/>
    </source>
</evidence>
<keyword evidence="2 4" id="KW-0863">Zinc-finger</keyword>
<evidence type="ECO:0000313" key="8">
    <source>
        <dbReference type="RefSeq" id="XP_022257830.1"/>
    </source>
</evidence>
<evidence type="ECO:0000256" key="2">
    <source>
        <dbReference type="ARBA" id="ARBA00022771"/>
    </source>
</evidence>
<evidence type="ECO:0000313" key="7">
    <source>
        <dbReference type="Proteomes" id="UP000694941"/>
    </source>
</evidence>
<dbReference type="Gene3D" id="3.30.160.60">
    <property type="entry name" value="Classic Zinc Finger"/>
    <property type="match status" value="3"/>
</dbReference>
<feature type="region of interest" description="Disordered" evidence="5">
    <location>
        <begin position="45"/>
        <end position="68"/>
    </location>
</feature>
<organism evidence="7 8">
    <name type="scientific">Limulus polyphemus</name>
    <name type="common">Atlantic horseshoe crab</name>
    <dbReference type="NCBI Taxonomy" id="6850"/>
    <lineage>
        <taxon>Eukaryota</taxon>
        <taxon>Metazoa</taxon>
        <taxon>Ecdysozoa</taxon>
        <taxon>Arthropoda</taxon>
        <taxon>Chelicerata</taxon>
        <taxon>Merostomata</taxon>
        <taxon>Xiphosura</taxon>
        <taxon>Limulidae</taxon>
        <taxon>Limulus</taxon>
    </lineage>
</organism>
<dbReference type="PANTHER" id="PTHR23235:SF120">
    <property type="entry name" value="KRUPPEL-LIKE FACTOR 15"/>
    <property type="match status" value="1"/>
</dbReference>
<proteinExistence type="predicted"/>
<feature type="domain" description="C2H2-type" evidence="6">
    <location>
        <begin position="76"/>
        <end position="103"/>
    </location>
</feature>
<dbReference type="GeneID" id="111089498"/>
<dbReference type="PANTHER" id="PTHR23235">
    <property type="entry name" value="KRUEPPEL-LIKE TRANSCRIPTION FACTOR"/>
    <property type="match status" value="1"/>
</dbReference>
<evidence type="ECO:0000259" key="6">
    <source>
        <dbReference type="PROSITE" id="PS50157"/>
    </source>
</evidence>
<evidence type="ECO:0000256" key="3">
    <source>
        <dbReference type="ARBA" id="ARBA00022833"/>
    </source>
</evidence>
<dbReference type="RefSeq" id="XP_022257830.1">
    <property type="nucleotide sequence ID" value="XM_022402122.1"/>
</dbReference>
<name>A0ABM1TPM4_LIMPO</name>
<dbReference type="SUPFAM" id="SSF57667">
    <property type="entry name" value="beta-beta-alpha zinc fingers"/>
    <property type="match status" value="2"/>
</dbReference>
<keyword evidence="7" id="KW-1185">Reference proteome</keyword>